<comment type="caution">
    <text evidence="16">The sequence shown here is derived from an EMBL/GenBank/DDBJ whole genome shotgun (WGS) entry which is preliminary data.</text>
</comment>
<keyword evidence="10" id="KW-0256">Endoplasmic reticulum</keyword>
<dbReference type="Proteomes" id="UP001283361">
    <property type="component" value="Unassembled WGS sequence"/>
</dbReference>
<dbReference type="GO" id="GO:0005783">
    <property type="term" value="C:endoplasmic reticulum"/>
    <property type="evidence" value="ECO:0007669"/>
    <property type="project" value="UniProtKB-SubCell"/>
</dbReference>
<dbReference type="EMBL" id="JAWDGP010000847">
    <property type="protein sequence ID" value="KAK3796778.1"/>
    <property type="molecule type" value="Genomic_DNA"/>
</dbReference>
<dbReference type="PANTHER" id="PTHR44227:SF3">
    <property type="entry name" value="PROTEIN O-MANNOSYL-TRANSFERASE TMTC4"/>
    <property type="match status" value="1"/>
</dbReference>
<dbReference type="SUPFAM" id="SSF48452">
    <property type="entry name" value="TPR-like"/>
    <property type="match status" value="1"/>
</dbReference>
<evidence type="ECO:0000256" key="4">
    <source>
        <dbReference type="ARBA" id="ARBA00007882"/>
    </source>
</evidence>
<dbReference type="Pfam" id="PF13414">
    <property type="entry name" value="TPR_11"/>
    <property type="match status" value="1"/>
</dbReference>
<evidence type="ECO:0000256" key="8">
    <source>
        <dbReference type="ARBA" id="ARBA00022737"/>
    </source>
</evidence>
<feature type="transmembrane region" description="Helical" evidence="14">
    <location>
        <begin position="412"/>
        <end position="433"/>
    </location>
</feature>
<feature type="transmembrane region" description="Helical" evidence="14">
    <location>
        <begin position="21"/>
        <end position="45"/>
    </location>
</feature>
<proteinExistence type="inferred from homology"/>
<organism evidence="16 17">
    <name type="scientific">Elysia crispata</name>
    <name type="common">lettuce slug</name>
    <dbReference type="NCBI Taxonomy" id="231223"/>
    <lineage>
        <taxon>Eukaryota</taxon>
        <taxon>Metazoa</taxon>
        <taxon>Spiralia</taxon>
        <taxon>Lophotrochozoa</taxon>
        <taxon>Mollusca</taxon>
        <taxon>Gastropoda</taxon>
        <taxon>Heterobranchia</taxon>
        <taxon>Euthyneura</taxon>
        <taxon>Panpulmonata</taxon>
        <taxon>Sacoglossa</taxon>
        <taxon>Placobranchoidea</taxon>
        <taxon>Plakobranchidae</taxon>
        <taxon>Elysia</taxon>
    </lineage>
</organism>
<dbReference type="InterPro" id="IPR019734">
    <property type="entry name" value="TPR_rpt"/>
</dbReference>
<evidence type="ECO:0000259" key="15">
    <source>
        <dbReference type="Pfam" id="PF08409"/>
    </source>
</evidence>
<feature type="transmembrane region" description="Helical" evidence="14">
    <location>
        <begin position="381"/>
        <end position="400"/>
    </location>
</feature>
<comment type="subcellular location">
    <subcellularLocation>
        <location evidence="2">Endoplasmic reticulum</location>
    </subcellularLocation>
    <subcellularLocation>
        <location evidence="1">Membrane</location>
        <topology evidence="1">Multi-pass membrane protein</topology>
    </subcellularLocation>
</comment>
<feature type="transmembrane region" description="Helical" evidence="14">
    <location>
        <begin position="181"/>
        <end position="201"/>
    </location>
</feature>
<comment type="pathway">
    <text evidence="3">Protein modification; protein glycosylation.</text>
</comment>
<dbReference type="InterPro" id="IPR052346">
    <property type="entry name" value="O-mannosyl-transferase_TMTC"/>
</dbReference>
<feature type="transmembrane region" description="Helical" evidence="14">
    <location>
        <begin position="118"/>
        <end position="136"/>
    </location>
</feature>
<dbReference type="GO" id="GO:0004169">
    <property type="term" value="F:dolichyl-phosphate-mannose-protein mannosyltransferase activity"/>
    <property type="evidence" value="ECO:0007669"/>
    <property type="project" value="UniProtKB-EC"/>
</dbReference>
<keyword evidence="12 14" id="KW-0472">Membrane</keyword>
<keyword evidence="9 13" id="KW-0802">TPR repeat</keyword>
<dbReference type="Pfam" id="PF08409">
    <property type="entry name" value="TMTC_DUF1736"/>
    <property type="match status" value="1"/>
</dbReference>
<evidence type="ECO:0000256" key="12">
    <source>
        <dbReference type="ARBA" id="ARBA00023136"/>
    </source>
</evidence>
<evidence type="ECO:0000256" key="7">
    <source>
        <dbReference type="ARBA" id="ARBA00022692"/>
    </source>
</evidence>
<dbReference type="InterPro" id="IPR013618">
    <property type="entry name" value="TMTC_DUF1736"/>
</dbReference>
<evidence type="ECO:0000256" key="9">
    <source>
        <dbReference type="ARBA" id="ARBA00022803"/>
    </source>
</evidence>
<keyword evidence="7 14" id="KW-0812">Transmembrane</keyword>
<evidence type="ECO:0000256" key="2">
    <source>
        <dbReference type="ARBA" id="ARBA00004240"/>
    </source>
</evidence>
<dbReference type="GO" id="GO:0030968">
    <property type="term" value="P:endoplasmic reticulum unfolded protein response"/>
    <property type="evidence" value="ECO:0007669"/>
    <property type="project" value="TreeGrafter"/>
</dbReference>
<keyword evidence="8" id="KW-0677">Repeat</keyword>
<feature type="domain" description="DUF1736" evidence="15">
    <location>
        <begin position="319"/>
        <end position="391"/>
    </location>
</feature>
<evidence type="ECO:0000256" key="10">
    <source>
        <dbReference type="ARBA" id="ARBA00022824"/>
    </source>
</evidence>
<accession>A0AAE1AZ72</accession>
<dbReference type="AlphaFoldDB" id="A0AAE1AZ72"/>
<evidence type="ECO:0000313" key="16">
    <source>
        <dbReference type="EMBL" id="KAK3796778.1"/>
    </source>
</evidence>
<evidence type="ECO:0000256" key="6">
    <source>
        <dbReference type="ARBA" id="ARBA00022679"/>
    </source>
</evidence>
<reference evidence="16" key="1">
    <citation type="journal article" date="2023" name="G3 (Bethesda)">
        <title>A reference genome for the long-term kleptoplast-retaining sea slug Elysia crispata morphotype clarki.</title>
        <authorList>
            <person name="Eastman K.E."/>
            <person name="Pendleton A.L."/>
            <person name="Shaikh M.A."/>
            <person name="Suttiyut T."/>
            <person name="Ogas R."/>
            <person name="Tomko P."/>
            <person name="Gavelis G."/>
            <person name="Widhalm J.R."/>
            <person name="Wisecaver J.H."/>
        </authorList>
    </citation>
    <scope>NUCLEOTIDE SEQUENCE</scope>
    <source>
        <strain evidence="16">ECLA1</strain>
    </source>
</reference>
<feature type="transmembrane region" description="Helical" evidence="14">
    <location>
        <begin position="439"/>
        <end position="455"/>
    </location>
</feature>
<evidence type="ECO:0000256" key="14">
    <source>
        <dbReference type="SAM" id="Phobius"/>
    </source>
</evidence>
<evidence type="ECO:0000313" key="17">
    <source>
        <dbReference type="Proteomes" id="UP001283361"/>
    </source>
</evidence>
<protein>
    <recommendedName>
        <fullName evidence="5">dolichyl-phosphate-mannose--protein mannosyltransferase</fullName>
        <ecNumber evidence="5">2.4.1.109</ecNumber>
    </recommendedName>
</protein>
<keyword evidence="17" id="KW-1185">Reference proteome</keyword>
<feature type="repeat" description="TPR" evidence="13">
    <location>
        <begin position="714"/>
        <end position="747"/>
    </location>
</feature>
<dbReference type="InterPro" id="IPR011990">
    <property type="entry name" value="TPR-like_helical_dom_sf"/>
</dbReference>
<evidence type="ECO:0000256" key="11">
    <source>
        <dbReference type="ARBA" id="ARBA00022989"/>
    </source>
</evidence>
<feature type="transmembrane region" description="Helical" evidence="14">
    <location>
        <begin position="467"/>
        <end position="484"/>
    </location>
</feature>
<gene>
    <name evidence="16" type="ORF">RRG08_045784</name>
</gene>
<dbReference type="SMART" id="SM00028">
    <property type="entry name" value="TPR"/>
    <property type="match status" value="7"/>
</dbReference>
<feature type="transmembrane region" description="Helical" evidence="14">
    <location>
        <begin position="290"/>
        <end position="312"/>
    </location>
</feature>
<evidence type="ECO:0000256" key="1">
    <source>
        <dbReference type="ARBA" id="ARBA00004141"/>
    </source>
</evidence>
<dbReference type="PROSITE" id="PS50005">
    <property type="entry name" value="TPR"/>
    <property type="match status" value="2"/>
</dbReference>
<evidence type="ECO:0000256" key="5">
    <source>
        <dbReference type="ARBA" id="ARBA00012839"/>
    </source>
</evidence>
<name>A0AAE1AZ72_9GAST</name>
<sequence>MTIANGHKNDRKSSEIKTNSQNGISGLPASVVVFCSAVLCFVNSYDGDFVFDDSEAVENNQDLLLSTPLMSLFQHDFWGKKLGNHSHKSYRPLTVLTFRWNYWFAGGLHPSGFHLVNIILHGLVSALLLPVFQLILDPLFLRCCSSSSTQIFFPKRVPVTVFLCTLLFAVHPVHTESVAGIVGRADLLCAIFFILSFLIYVKGCCSDESNNKIGTSLQWILFSMLLCCLATFSKELGITVIGICSAFDILYICEIDIGSLFGLDRLRPGSENLSLTHRNGMSVKDRDNKVWLKFVVIRHVILLASALILLTVRWQVMGSSPPTFQVFDNPHSFVNGSLLRAINYNYLYAINAWILVCPTWLCFDWSMGCVPTINSLSDPRLIAVLALWLVVLLLAWVCLCSQDVHTRRALTMGVAFIIIPFLPASNLLFRVGFVIAERVLYLSSAGFCIIVAFGFEKLSTTRAARQVAVVAFASLLAIFISRSFQRSNDWRSGIVLFKSATKVCPLNAKVHYNIAKITSEMDGGSLEQIIAHYKHAIELSPKYDQAMNNLANILKDQGQEREAEKLLDTAITISPDFAAAWMNRGIVKAALLKYEEAEYSYKQALRCRRNYPDCYYNLGNLYVETNHSQSALDAFLNATRQRPTHWNSWNNAIILLDNLGYYEKAAKMGEAALKVLPNQPNVLFSLANVLGKAEKWEESERVFLHTIKVNPSHVGAHLNLGVLYHRWGKLKEAEQGYKKALLLDPNNRSALENYNMLKGRLKGS</sequence>
<evidence type="ECO:0000256" key="13">
    <source>
        <dbReference type="PROSITE-ProRule" id="PRU00339"/>
    </source>
</evidence>
<keyword evidence="11 14" id="KW-1133">Transmembrane helix</keyword>
<keyword evidence="6" id="KW-0808">Transferase</keyword>
<dbReference type="Pfam" id="PF14559">
    <property type="entry name" value="TPR_19"/>
    <property type="match status" value="1"/>
</dbReference>
<dbReference type="EC" id="2.4.1.109" evidence="5"/>
<feature type="transmembrane region" description="Helical" evidence="14">
    <location>
        <begin position="157"/>
        <end position="175"/>
    </location>
</feature>
<dbReference type="PROSITE" id="PS50293">
    <property type="entry name" value="TPR_REGION"/>
    <property type="match status" value="1"/>
</dbReference>
<evidence type="ECO:0000256" key="3">
    <source>
        <dbReference type="ARBA" id="ARBA00004922"/>
    </source>
</evidence>
<dbReference type="Gene3D" id="1.25.40.10">
    <property type="entry name" value="Tetratricopeptide repeat domain"/>
    <property type="match status" value="1"/>
</dbReference>
<dbReference type="GO" id="GO:0016020">
    <property type="term" value="C:membrane"/>
    <property type="evidence" value="ECO:0007669"/>
    <property type="project" value="UniProtKB-SubCell"/>
</dbReference>
<dbReference type="Pfam" id="PF00515">
    <property type="entry name" value="TPR_1"/>
    <property type="match status" value="1"/>
</dbReference>
<comment type="similarity">
    <text evidence="4">Belongs to the TMTC family.</text>
</comment>
<dbReference type="PANTHER" id="PTHR44227">
    <property type="match status" value="1"/>
</dbReference>
<feature type="repeat" description="TPR" evidence="13">
    <location>
        <begin position="612"/>
        <end position="645"/>
    </location>
</feature>